<sequence>MAMYHFIITLNIVKRIKFMTKVGKLSFIVALSMGVLYFISKILEMVYIYYAEWANEYLSGQGPDVKELLDNYTDSYNEALEANKTTYSVYGHLEKSIAKFWEEKKSLNSLEAEYFAQSGTIQCGNEQELEMNLTNALNKTEDQLSKVMTVELKTIETFKKYQQNKETMVTLIGEYEYRKIQFLKVLSEDKRRQYILDELKKVAAEG</sequence>
<keyword evidence="1" id="KW-1133">Transmembrane helix</keyword>
<dbReference type="EMBL" id="SKCS01000178">
    <property type="protein sequence ID" value="TNN14321.1"/>
    <property type="molecule type" value="Genomic_DNA"/>
</dbReference>
<proteinExistence type="predicted"/>
<dbReference type="Proteomes" id="UP000311919">
    <property type="component" value="Unassembled WGS sequence"/>
</dbReference>
<accession>A0A4Z2DCU6</accession>
<keyword evidence="1" id="KW-0812">Transmembrane</keyword>
<dbReference type="AlphaFoldDB" id="A0A4Z2DCU6"/>
<comment type="caution">
    <text evidence="2">The sequence shown here is derived from an EMBL/GenBank/DDBJ whole genome shotgun (WGS) entry which is preliminary data.</text>
</comment>
<evidence type="ECO:0000256" key="1">
    <source>
        <dbReference type="SAM" id="Phobius"/>
    </source>
</evidence>
<evidence type="ECO:0000313" key="3">
    <source>
        <dbReference type="Proteomes" id="UP000311919"/>
    </source>
</evidence>
<keyword evidence="1" id="KW-0472">Membrane</keyword>
<evidence type="ECO:0000313" key="2">
    <source>
        <dbReference type="EMBL" id="TNN14321.1"/>
    </source>
</evidence>
<keyword evidence="3" id="KW-1185">Reference proteome</keyword>
<protein>
    <submittedName>
        <fullName evidence="2">Polymorphic mucin variant IC-r2/1-3.2</fullName>
    </submittedName>
</protein>
<reference evidence="2 3" key="1">
    <citation type="submission" date="2019-03" db="EMBL/GenBank/DDBJ databases">
        <title>An improved genome assembly of the fluke Schistosoma japonicum.</title>
        <authorList>
            <person name="Hu W."/>
            <person name="Luo F."/>
            <person name="Yin M."/>
            <person name="Mo X."/>
            <person name="Sun C."/>
            <person name="Wu Q."/>
            <person name="Zhu B."/>
            <person name="Xiang M."/>
            <person name="Wang J."/>
            <person name="Wang Y."/>
            <person name="Zhang T."/>
            <person name="Xu B."/>
            <person name="Zheng H."/>
            <person name="Feng Z."/>
        </authorList>
    </citation>
    <scope>NUCLEOTIDE SEQUENCE [LARGE SCALE GENOMIC DNA]</scope>
    <source>
        <strain evidence="2">HuSjv2</strain>
        <tissue evidence="2">Worms</tissue>
    </source>
</reference>
<gene>
    <name evidence="2" type="ORF">EWB00_002231</name>
</gene>
<name>A0A4Z2DCU6_SCHJA</name>
<feature type="transmembrane region" description="Helical" evidence="1">
    <location>
        <begin position="25"/>
        <end position="50"/>
    </location>
</feature>
<organism evidence="2 3">
    <name type="scientific">Schistosoma japonicum</name>
    <name type="common">Blood fluke</name>
    <dbReference type="NCBI Taxonomy" id="6182"/>
    <lineage>
        <taxon>Eukaryota</taxon>
        <taxon>Metazoa</taxon>
        <taxon>Spiralia</taxon>
        <taxon>Lophotrochozoa</taxon>
        <taxon>Platyhelminthes</taxon>
        <taxon>Trematoda</taxon>
        <taxon>Digenea</taxon>
        <taxon>Strigeidida</taxon>
        <taxon>Schistosomatoidea</taxon>
        <taxon>Schistosomatidae</taxon>
        <taxon>Schistosoma</taxon>
    </lineage>
</organism>